<dbReference type="InterPro" id="IPR050639">
    <property type="entry name" value="SSR_resolvase"/>
</dbReference>
<dbReference type="Proteomes" id="UP000241639">
    <property type="component" value="Unassembled WGS sequence"/>
</dbReference>
<gene>
    <name evidence="4" type="ORF">C8J48_2216</name>
</gene>
<organism evidence="4 5">
    <name type="scientific">Desmospora activa DSM 45169</name>
    <dbReference type="NCBI Taxonomy" id="1121389"/>
    <lineage>
        <taxon>Bacteria</taxon>
        <taxon>Bacillati</taxon>
        <taxon>Bacillota</taxon>
        <taxon>Bacilli</taxon>
        <taxon>Bacillales</taxon>
        <taxon>Thermoactinomycetaceae</taxon>
        <taxon>Desmospora</taxon>
    </lineage>
</organism>
<keyword evidence="1" id="KW-0175">Coiled coil</keyword>
<dbReference type="InterPro" id="IPR006119">
    <property type="entry name" value="Resolv_N"/>
</dbReference>
<dbReference type="Pfam" id="PF00239">
    <property type="entry name" value="Resolvase"/>
    <property type="match status" value="1"/>
</dbReference>
<evidence type="ECO:0000313" key="4">
    <source>
        <dbReference type="EMBL" id="PTM59589.1"/>
    </source>
</evidence>
<reference evidence="4 5" key="1">
    <citation type="submission" date="2018-04" db="EMBL/GenBank/DDBJ databases">
        <title>Genomic Encyclopedia of Archaeal and Bacterial Type Strains, Phase II (KMG-II): from individual species to whole genera.</title>
        <authorList>
            <person name="Goeker M."/>
        </authorList>
    </citation>
    <scope>NUCLEOTIDE SEQUENCE [LARGE SCALE GENOMIC DNA]</scope>
    <source>
        <strain evidence="4 5">DSM 45169</strain>
    </source>
</reference>
<evidence type="ECO:0000313" key="5">
    <source>
        <dbReference type="Proteomes" id="UP000241639"/>
    </source>
</evidence>
<name>A0A2T4ZCJ2_9BACL</name>
<dbReference type="PANTHER" id="PTHR30461">
    <property type="entry name" value="DNA-INVERTASE FROM LAMBDOID PROPHAGE"/>
    <property type="match status" value="1"/>
</dbReference>
<proteinExistence type="predicted"/>
<dbReference type="InterPro" id="IPR038109">
    <property type="entry name" value="DNA_bind_recomb_sf"/>
</dbReference>
<dbReference type="PROSITE" id="PS51736">
    <property type="entry name" value="RECOMBINASES_3"/>
    <property type="match status" value="1"/>
</dbReference>
<dbReference type="EMBL" id="PZZP01000001">
    <property type="protein sequence ID" value="PTM59589.1"/>
    <property type="molecule type" value="Genomic_DNA"/>
</dbReference>
<evidence type="ECO:0000259" key="3">
    <source>
        <dbReference type="PROSITE" id="PS51737"/>
    </source>
</evidence>
<dbReference type="PANTHER" id="PTHR30461:SF23">
    <property type="entry name" value="DNA RECOMBINASE-RELATED"/>
    <property type="match status" value="1"/>
</dbReference>
<protein>
    <submittedName>
        <fullName evidence="4">DNA invertase Pin-like site-specific DNA recombinase</fullName>
    </submittedName>
</protein>
<dbReference type="GO" id="GO:0003677">
    <property type="term" value="F:DNA binding"/>
    <property type="evidence" value="ECO:0007669"/>
    <property type="project" value="InterPro"/>
</dbReference>
<dbReference type="RefSeq" id="WP_107726693.1">
    <property type="nucleotide sequence ID" value="NZ_PZZP01000001.1"/>
</dbReference>
<dbReference type="OrthoDB" id="65783at2"/>
<dbReference type="Pfam" id="PF13408">
    <property type="entry name" value="Zn_ribbon_recom"/>
    <property type="match status" value="1"/>
</dbReference>
<dbReference type="InterPro" id="IPR025827">
    <property type="entry name" value="Zn_ribbon_recom_dom"/>
</dbReference>
<feature type="domain" description="Recombinase" evidence="3">
    <location>
        <begin position="163"/>
        <end position="299"/>
    </location>
</feature>
<dbReference type="SMART" id="SM00857">
    <property type="entry name" value="Resolvase"/>
    <property type="match status" value="1"/>
</dbReference>
<evidence type="ECO:0000256" key="1">
    <source>
        <dbReference type="SAM" id="Coils"/>
    </source>
</evidence>
<dbReference type="InterPro" id="IPR011109">
    <property type="entry name" value="DNA_bind_recombinase_dom"/>
</dbReference>
<feature type="domain" description="Resolvase/invertase-type recombinase catalytic" evidence="2">
    <location>
        <begin position="3"/>
        <end position="155"/>
    </location>
</feature>
<dbReference type="GO" id="GO:0000150">
    <property type="term" value="F:DNA strand exchange activity"/>
    <property type="evidence" value="ECO:0007669"/>
    <property type="project" value="InterPro"/>
</dbReference>
<dbReference type="Pfam" id="PF07508">
    <property type="entry name" value="Recombinase"/>
    <property type="match status" value="1"/>
</dbReference>
<dbReference type="AlphaFoldDB" id="A0A2T4ZCJ2"/>
<comment type="caution">
    <text evidence="4">The sequence shown here is derived from an EMBL/GenBank/DDBJ whole genome shotgun (WGS) entry which is preliminary data.</text>
</comment>
<dbReference type="SUPFAM" id="SSF53041">
    <property type="entry name" value="Resolvase-like"/>
    <property type="match status" value="1"/>
</dbReference>
<dbReference type="CDD" id="cd00338">
    <property type="entry name" value="Ser_Recombinase"/>
    <property type="match status" value="1"/>
</dbReference>
<feature type="coiled-coil region" evidence="1">
    <location>
        <begin position="386"/>
        <end position="459"/>
    </location>
</feature>
<evidence type="ECO:0000259" key="2">
    <source>
        <dbReference type="PROSITE" id="PS51736"/>
    </source>
</evidence>
<sequence>MERVAIYLRKSRADLEAEARGEGETLAKHKKALMTIAKQQNLNIVRIRQEIVSGESLIHRLEMMELLKEVENGFYDGVLVMDMDRLGRGNMREQGIILETFQKSGTKIITPRKTYNLQDEWDEEYSEFEAFMARKELKVITRRLQGGRIRSVEEGNYIGTRPPYGYQIQEDEKGRYLAPDPDQAPIVKMIFEWYTNDNSTKRMGSNKIANELNRMGRTAYDGGKWKGSSVLAIIKNAVYAGRIQWKKKEYKKPADPSKRRETKTRPQDEWIDVQGKHAPLVPMATYQKAQDILKRRYHVPYQLINGITNPLAGLIRCDICGASMVYRPYTKQPGHLRCYNRHCNNKSTRFTYVEEKLLRTLREWLHDYQLKFDQNDPLPNDSSQLIEVKRVSIQNIKQELENLKTQKGRLHDLLERGIYDEETYLERSKNLAERIEDRRKVLEETIESLKQEEERQEAQVNIIPKVKHVLDIYPKSDNPEQKNLLLKNILEKATYRKERYQRGEQFTLVVYPKL</sequence>
<keyword evidence="5" id="KW-1185">Reference proteome</keyword>
<dbReference type="PROSITE" id="PS51737">
    <property type="entry name" value="RECOMBINASE_DNA_BIND"/>
    <property type="match status" value="1"/>
</dbReference>
<accession>A0A2T4ZCJ2</accession>
<dbReference type="InterPro" id="IPR036162">
    <property type="entry name" value="Resolvase-like_N_sf"/>
</dbReference>
<dbReference type="Gene3D" id="3.90.1750.20">
    <property type="entry name" value="Putative Large Serine Recombinase, Chain B, Domain 2"/>
    <property type="match status" value="1"/>
</dbReference>
<dbReference type="Gene3D" id="3.40.50.1390">
    <property type="entry name" value="Resolvase, N-terminal catalytic domain"/>
    <property type="match status" value="1"/>
</dbReference>